<evidence type="ECO:0000313" key="10">
    <source>
        <dbReference type="EMBL" id="BAY14553.1"/>
    </source>
</evidence>
<dbReference type="GO" id="GO:0005886">
    <property type="term" value="C:plasma membrane"/>
    <property type="evidence" value="ECO:0007669"/>
    <property type="project" value="TreeGrafter"/>
</dbReference>
<sequence length="204" mass="22404">MRLSNLFGKKQTHNQKLKISLRLILTVSFVILTGGTTGLVSHISLQNSQHSVNSNVADLMHRAVEGLQSIALAAEIKIFINHTNACVWASFDLIIQTLTNLLSNAIKFSPRNSEITLSTQTQAEWVLFAVKDQGRGIPADKLETIFERFQQVDISDAHAKGGTGLGLAICQSIIQQHNDSIWAESTLGEGSTFYFTLPISVKEL</sequence>
<keyword evidence="5 10" id="KW-0418">Kinase</keyword>
<evidence type="ECO:0000259" key="9">
    <source>
        <dbReference type="PROSITE" id="PS50109"/>
    </source>
</evidence>
<keyword evidence="8" id="KW-0812">Transmembrane</keyword>
<dbReference type="EMBL" id="AP018174">
    <property type="protein sequence ID" value="BAY14553.1"/>
    <property type="molecule type" value="Genomic_DNA"/>
</dbReference>
<dbReference type="SUPFAM" id="SSF55874">
    <property type="entry name" value="ATPase domain of HSP90 chaperone/DNA topoisomerase II/histidine kinase"/>
    <property type="match status" value="1"/>
</dbReference>
<feature type="domain" description="Histidine kinase" evidence="9">
    <location>
        <begin position="94"/>
        <end position="201"/>
    </location>
</feature>
<dbReference type="GO" id="GO:0009927">
    <property type="term" value="F:histidine phosphotransfer kinase activity"/>
    <property type="evidence" value="ECO:0007669"/>
    <property type="project" value="TreeGrafter"/>
</dbReference>
<comment type="function">
    <text evidence="7">Photoreceptor which exists in two forms that are reversibly interconvertible by light: the R form that absorbs maximally in the red region of the spectrum and the FR form that absorbs maximally in the far-red region.</text>
</comment>
<name>A0A1Z4GAJ8_9CYAN</name>
<keyword evidence="8" id="KW-0472">Membrane</keyword>
<keyword evidence="11" id="KW-1185">Reference proteome</keyword>
<dbReference type="AlphaFoldDB" id="A0A1Z4GAJ8"/>
<dbReference type="GO" id="GO:0000155">
    <property type="term" value="F:phosphorelay sensor kinase activity"/>
    <property type="evidence" value="ECO:0007669"/>
    <property type="project" value="TreeGrafter"/>
</dbReference>
<evidence type="ECO:0000256" key="5">
    <source>
        <dbReference type="ARBA" id="ARBA00022777"/>
    </source>
</evidence>
<dbReference type="InterPro" id="IPR003594">
    <property type="entry name" value="HATPase_dom"/>
</dbReference>
<proteinExistence type="predicted"/>
<evidence type="ECO:0000256" key="3">
    <source>
        <dbReference type="ARBA" id="ARBA00022553"/>
    </source>
</evidence>
<accession>A0A1Z4GAJ8</accession>
<evidence type="ECO:0000313" key="11">
    <source>
        <dbReference type="Proteomes" id="UP000218287"/>
    </source>
</evidence>
<keyword evidence="8" id="KW-1133">Transmembrane helix</keyword>
<dbReference type="InterPro" id="IPR005467">
    <property type="entry name" value="His_kinase_dom"/>
</dbReference>
<keyword evidence="3" id="KW-0597">Phosphoprotein</keyword>
<evidence type="ECO:0000256" key="2">
    <source>
        <dbReference type="ARBA" id="ARBA00012438"/>
    </source>
</evidence>
<reference evidence="10 11" key="1">
    <citation type="submission" date="2017-06" db="EMBL/GenBank/DDBJ databases">
        <title>Genome sequencing of cyanobaciteial culture collection at National Institute for Environmental Studies (NIES).</title>
        <authorList>
            <person name="Hirose Y."/>
            <person name="Shimura Y."/>
            <person name="Fujisawa T."/>
            <person name="Nakamura Y."/>
            <person name="Kawachi M."/>
        </authorList>
    </citation>
    <scope>NUCLEOTIDE SEQUENCE [LARGE SCALE GENOMIC DNA]</scope>
    <source>
        <strain evidence="10 11">NIES-21</strain>
    </source>
</reference>
<dbReference type="PRINTS" id="PR00344">
    <property type="entry name" value="BCTRLSENSOR"/>
</dbReference>
<gene>
    <name evidence="10" type="ORF">NIES21_03100</name>
</gene>
<protein>
    <recommendedName>
        <fullName evidence="2">histidine kinase</fullName>
        <ecNumber evidence="2">2.7.13.3</ecNumber>
    </recommendedName>
</protein>
<dbReference type="PROSITE" id="PS50109">
    <property type="entry name" value="HIS_KIN"/>
    <property type="match status" value="1"/>
</dbReference>
<feature type="transmembrane region" description="Helical" evidence="8">
    <location>
        <begin position="21"/>
        <end position="45"/>
    </location>
</feature>
<dbReference type="PANTHER" id="PTHR43047:SF72">
    <property type="entry name" value="OSMOSENSING HISTIDINE PROTEIN KINASE SLN1"/>
    <property type="match status" value="1"/>
</dbReference>
<dbReference type="Gene3D" id="3.30.565.10">
    <property type="entry name" value="Histidine kinase-like ATPase, C-terminal domain"/>
    <property type="match status" value="1"/>
</dbReference>
<dbReference type="Pfam" id="PF02518">
    <property type="entry name" value="HATPase_c"/>
    <property type="match status" value="1"/>
</dbReference>
<dbReference type="EC" id="2.7.13.3" evidence="2"/>
<dbReference type="InterPro" id="IPR036890">
    <property type="entry name" value="HATPase_C_sf"/>
</dbReference>
<keyword evidence="4" id="KW-0808">Transferase</keyword>
<dbReference type="Proteomes" id="UP000218287">
    <property type="component" value="Chromosome"/>
</dbReference>
<dbReference type="PANTHER" id="PTHR43047">
    <property type="entry name" value="TWO-COMPONENT HISTIDINE PROTEIN KINASE"/>
    <property type="match status" value="1"/>
</dbReference>
<evidence type="ECO:0000256" key="6">
    <source>
        <dbReference type="ARBA" id="ARBA00023012"/>
    </source>
</evidence>
<dbReference type="SMART" id="SM00387">
    <property type="entry name" value="HATPase_c"/>
    <property type="match status" value="1"/>
</dbReference>
<keyword evidence="6" id="KW-0902">Two-component regulatory system</keyword>
<evidence type="ECO:0000256" key="8">
    <source>
        <dbReference type="SAM" id="Phobius"/>
    </source>
</evidence>
<evidence type="ECO:0000256" key="1">
    <source>
        <dbReference type="ARBA" id="ARBA00000085"/>
    </source>
</evidence>
<dbReference type="InterPro" id="IPR004358">
    <property type="entry name" value="Sig_transdc_His_kin-like_C"/>
</dbReference>
<dbReference type="FunFam" id="3.30.565.10:FF:000006">
    <property type="entry name" value="Sensor histidine kinase WalK"/>
    <property type="match status" value="1"/>
</dbReference>
<organism evidence="10 11">
    <name type="scientific">Anabaenopsis circularis NIES-21</name>
    <dbReference type="NCBI Taxonomy" id="1085406"/>
    <lineage>
        <taxon>Bacteria</taxon>
        <taxon>Bacillati</taxon>
        <taxon>Cyanobacteriota</taxon>
        <taxon>Cyanophyceae</taxon>
        <taxon>Nostocales</taxon>
        <taxon>Nodulariaceae</taxon>
        <taxon>Anabaenopsis</taxon>
    </lineage>
</organism>
<comment type="catalytic activity">
    <reaction evidence="1">
        <text>ATP + protein L-histidine = ADP + protein N-phospho-L-histidine.</text>
        <dbReference type="EC" id="2.7.13.3"/>
    </reaction>
</comment>
<evidence type="ECO:0000256" key="4">
    <source>
        <dbReference type="ARBA" id="ARBA00022679"/>
    </source>
</evidence>
<evidence type="ECO:0000256" key="7">
    <source>
        <dbReference type="ARBA" id="ARBA00055745"/>
    </source>
</evidence>